<name>A0A7L4ZJH0_9FLAO</name>
<feature type="chain" id="PRO_5029632374" evidence="1">
    <location>
        <begin position="19"/>
        <end position="180"/>
    </location>
</feature>
<evidence type="ECO:0000313" key="2">
    <source>
        <dbReference type="EMBL" id="QHI36863.1"/>
    </source>
</evidence>
<dbReference type="RefSeq" id="WP_160129535.1">
    <property type="nucleotide sequence ID" value="NZ_CP019288.1"/>
</dbReference>
<organism evidence="2 3">
    <name type="scientific">Kordia antarctica</name>
    <dbReference type="NCBI Taxonomy" id="1218801"/>
    <lineage>
        <taxon>Bacteria</taxon>
        <taxon>Pseudomonadati</taxon>
        <taxon>Bacteroidota</taxon>
        <taxon>Flavobacteriia</taxon>
        <taxon>Flavobacteriales</taxon>
        <taxon>Flavobacteriaceae</taxon>
        <taxon>Kordia</taxon>
    </lineage>
</organism>
<evidence type="ECO:0000256" key="1">
    <source>
        <dbReference type="SAM" id="SignalP"/>
    </source>
</evidence>
<dbReference type="KEGG" id="kan:IMCC3317_22330"/>
<dbReference type="Proteomes" id="UP000464657">
    <property type="component" value="Chromosome"/>
</dbReference>
<evidence type="ECO:0000313" key="3">
    <source>
        <dbReference type="Proteomes" id="UP000464657"/>
    </source>
</evidence>
<keyword evidence="1" id="KW-0732">Signal</keyword>
<feature type="signal peptide" evidence="1">
    <location>
        <begin position="1"/>
        <end position="18"/>
    </location>
</feature>
<keyword evidence="3" id="KW-1185">Reference proteome</keyword>
<dbReference type="OrthoDB" id="1436146at2"/>
<accession>A0A7L4ZJH0</accession>
<dbReference type="EMBL" id="CP019288">
    <property type="protein sequence ID" value="QHI36863.1"/>
    <property type="molecule type" value="Genomic_DNA"/>
</dbReference>
<gene>
    <name evidence="2" type="ORF">IMCC3317_22330</name>
</gene>
<protein>
    <submittedName>
        <fullName evidence="2">Uncharacterized protein</fullName>
    </submittedName>
</protein>
<dbReference type="AlphaFoldDB" id="A0A7L4ZJH0"/>
<proteinExistence type="predicted"/>
<sequence length="180" mass="20887">MKKLIIVAILLTGTFAFAQKDKIVTTEVKKTTTVKGDEVINTKVKVITEKTQKVKFDKNQKHQLNQDRVVAPIAVTKTFMIDNDKDPFYDKVTKVKYYNMNNRKYAFSAEGNSLNMSYTENDKEVNIGKAVRSKYNNYYVISSKEMNGVGYFTKDNDFVLEYYNPKTDDTEFVIFEDLKF</sequence>
<reference evidence="2 3" key="1">
    <citation type="journal article" date="2013" name="Int. J. Syst. Evol. Microbiol.">
        <title>Kordia antarctica sp. nov., isolated from Antarctic seawater.</title>
        <authorList>
            <person name="Baek K."/>
            <person name="Choi A."/>
            <person name="Kang I."/>
            <person name="Lee K."/>
            <person name="Cho J.C."/>
        </authorList>
    </citation>
    <scope>NUCLEOTIDE SEQUENCE [LARGE SCALE GENOMIC DNA]</scope>
    <source>
        <strain evidence="2 3">IMCC3317</strain>
    </source>
</reference>